<dbReference type="PANTHER" id="PTHR28093">
    <property type="entry name" value="MORPHOGENESIS-RELATED PROTEIN MSB1"/>
    <property type="match status" value="1"/>
</dbReference>
<feature type="domain" description="Rho-GAP" evidence="2">
    <location>
        <begin position="44"/>
        <end position="236"/>
    </location>
</feature>
<dbReference type="InterPro" id="IPR008936">
    <property type="entry name" value="Rho_GTPase_activation_prot"/>
</dbReference>
<dbReference type="SUPFAM" id="SSF48350">
    <property type="entry name" value="GTPase activation domain, GAP"/>
    <property type="match status" value="1"/>
</dbReference>
<protein>
    <submittedName>
        <fullName evidence="4">Rho GTPase-activating protein</fullName>
    </submittedName>
</protein>
<dbReference type="AlphaFoldDB" id="A0A2Z6R1N5"/>
<dbReference type="Proteomes" id="UP000247702">
    <property type="component" value="Unassembled WGS sequence"/>
</dbReference>
<evidence type="ECO:0000259" key="2">
    <source>
        <dbReference type="PROSITE" id="PS50238"/>
    </source>
</evidence>
<dbReference type="GO" id="GO:0007165">
    <property type="term" value="P:signal transduction"/>
    <property type="evidence" value="ECO:0007669"/>
    <property type="project" value="InterPro"/>
</dbReference>
<feature type="region of interest" description="Disordered" evidence="1">
    <location>
        <begin position="430"/>
        <end position="465"/>
    </location>
</feature>
<dbReference type="InterPro" id="IPR012965">
    <property type="entry name" value="Msb1/Mug8_dom"/>
</dbReference>
<dbReference type="OrthoDB" id="3362494at2759"/>
<feature type="compositionally biased region" description="Low complexity" evidence="1">
    <location>
        <begin position="430"/>
        <end position="446"/>
    </location>
</feature>
<feature type="region of interest" description="Disordered" evidence="1">
    <location>
        <begin position="1"/>
        <end position="36"/>
    </location>
</feature>
<keyword evidence="5" id="KW-1185">Reference proteome</keyword>
<evidence type="ECO:0000313" key="3">
    <source>
        <dbReference type="EMBL" id="GBB90871.1"/>
    </source>
</evidence>
<comment type="caution">
    <text evidence="3">The sequence shown here is derived from an EMBL/GenBank/DDBJ whole genome shotgun (WGS) entry which is preliminary data.</text>
</comment>
<reference evidence="4" key="2">
    <citation type="submission" date="2019-10" db="EMBL/GenBank/DDBJ databases">
        <title>Conservation and host-specific expression of non-tandemly repeated heterogenous ribosome RNA gene in arbuscular mycorrhizal fungi.</title>
        <authorList>
            <person name="Maeda T."/>
            <person name="Kobayashi Y."/>
            <person name="Nakagawa T."/>
            <person name="Ezawa T."/>
            <person name="Yamaguchi K."/>
            <person name="Bino T."/>
            <person name="Nishimoto Y."/>
            <person name="Shigenobu S."/>
            <person name="Kawaguchi M."/>
        </authorList>
    </citation>
    <scope>NUCLEOTIDE SEQUENCE</scope>
    <source>
        <strain evidence="4">HR1</strain>
    </source>
</reference>
<evidence type="ECO:0000313" key="4">
    <source>
        <dbReference type="EMBL" id="GES73034.1"/>
    </source>
</evidence>
<evidence type="ECO:0000313" key="5">
    <source>
        <dbReference type="Proteomes" id="UP000247702"/>
    </source>
</evidence>
<feature type="region of interest" description="Disordered" evidence="1">
    <location>
        <begin position="502"/>
        <end position="525"/>
    </location>
</feature>
<reference evidence="3 5" key="1">
    <citation type="submission" date="2017-11" db="EMBL/GenBank/DDBJ databases">
        <title>The genome of Rhizophagus clarus HR1 reveals common genetic basis of auxotrophy among arbuscular mycorrhizal fungi.</title>
        <authorList>
            <person name="Kobayashi Y."/>
        </authorList>
    </citation>
    <scope>NUCLEOTIDE SEQUENCE [LARGE SCALE GENOMIC DNA]</scope>
    <source>
        <strain evidence="3 5">HR1</strain>
    </source>
</reference>
<feature type="compositionally biased region" description="Polar residues" evidence="1">
    <location>
        <begin position="447"/>
        <end position="465"/>
    </location>
</feature>
<feature type="compositionally biased region" description="Basic and acidic residues" evidence="1">
    <location>
        <begin position="7"/>
        <end position="23"/>
    </location>
</feature>
<dbReference type="Proteomes" id="UP000615446">
    <property type="component" value="Unassembled WGS sequence"/>
</dbReference>
<dbReference type="InterPro" id="IPR037508">
    <property type="entry name" value="Msb1/Mug8"/>
</dbReference>
<sequence>MLRSAKHSTDKKKNSISKNEKKATKSSIRRNMSSKKEIKRDVANNLTLEEVHLIIKRCADEIRFRGLHEVDIFKPLNIGDSVDEVRKLLKHLLKDNRTEYEDVIRSYNIHAVVSAMKWALRRCDTILVPYQYYEEFVKYEQEWDYDPSKGSFKKFSDYLPKQNREILCELFELCAQVTAESHINKMSDERIVKTIALCILGNKDKGYTSFDTAYDDWTKYSAACHHLFLAYLREKVDLNPRLTRLLDNYVEYRKTITSTFFQFPESKSDSKKGNRPRKQSIVTFAETTEIKTTATTATATASTSTTRPVSILRVTRQIPTTKTETKRQTRSFTTLLPDMMDSMKRKTIIRPSTMMTADEKKSAEEMWEEFQTNGITSMSDDFLKLFFSLEDRAKNISICSSVSEKQWTQFSRKGFKSVYLEPLPDKLENISESSEGGLSEGNNSSSTDFNNKEQSSNQEISLTRNDSGVSMRQTVVWDDFSQKGFRNSVDNVSNSLTLTSIESPRSDISSDDKNKNNSNLQIEEKEKSMSQVISLIKKKSINGGKKIVKFGSLRKPRRARSFESTQSTPDFSNDKEEDWEDWDIIDRAQDLPITTHLAIETVDEIFPYVWMETTAAADGDKWGDWVFIEPKKGLINECEWVMIEEESQVFNEWDVPTTKTVTRRRKMSAFSTFSIPWVRGNGNGKSRPVSKVTSRMSRMSRMSKYSMASSVMPTLPAVWAMFDRSRPDDNVVPTNYKFKNRPKDPKSFAYQASQVRASIMQTGFDDDGARTTLQYEEEYAEGEYYEDADYDYENDPTGENGYYGYSSDPGYYGHYNEYDEYQEEYYDEEDYDQDYNGQYYNEQGYNEQDYNEQYYNEEDYYQGQGENDYAYSEYSEYTEEVVEEKYTIPTPGSFVAQRQMVLQGELPALQALPKRTFQGLSHESKYNNSKLFPMQSSERLTYQRPSVIKA</sequence>
<accession>A0A2Z6R1N5</accession>
<dbReference type="EMBL" id="BLAL01000005">
    <property type="protein sequence ID" value="GES73034.1"/>
    <property type="molecule type" value="Genomic_DNA"/>
</dbReference>
<proteinExistence type="predicted"/>
<organism evidence="3 5">
    <name type="scientific">Rhizophagus clarus</name>
    <dbReference type="NCBI Taxonomy" id="94130"/>
    <lineage>
        <taxon>Eukaryota</taxon>
        <taxon>Fungi</taxon>
        <taxon>Fungi incertae sedis</taxon>
        <taxon>Mucoromycota</taxon>
        <taxon>Glomeromycotina</taxon>
        <taxon>Glomeromycetes</taxon>
        <taxon>Glomerales</taxon>
        <taxon>Glomeraceae</taxon>
        <taxon>Rhizophagus</taxon>
    </lineage>
</organism>
<dbReference type="EMBL" id="BEXD01000890">
    <property type="protein sequence ID" value="GBB90871.1"/>
    <property type="molecule type" value="Genomic_DNA"/>
</dbReference>
<dbReference type="PROSITE" id="PS50238">
    <property type="entry name" value="RHOGAP"/>
    <property type="match status" value="1"/>
</dbReference>
<dbReference type="InterPro" id="IPR000198">
    <property type="entry name" value="RhoGAP_dom"/>
</dbReference>
<feature type="compositionally biased region" description="Basic and acidic residues" evidence="1">
    <location>
        <begin position="504"/>
        <end position="515"/>
    </location>
</feature>
<gene>
    <name evidence="4" type="ORF">RCL2_000057700</name>
    <name evidence="3" type="ORF">RclHR1_00180009</name>
</gene>
<dbReference type="SMART" id="SM00324">
    <property type="entry name" value="RhoGAP"/>
    <property type="match status" value="1"/>
</dbReference>
<dbReference type="PANTHER" id="PTHR28093:SF1">
    <property type="entry name" value="MORPHOGENESIS-RELATED PROTEIN MSB1"/>
    <property type="match status" value="1"/>
</dbReference>
<name>A0A2Z6R1N5_9GLOM</name>
<dbReference type="STRING" id="94130.A0A2Z6R1N5"/>
<dbReference type="Gene3D" id="1.10.555.10">
    <property type="entry name" value="Rho GTPase activation protein"/>
    <property type="match status" value="1"/>
</dbReference>
<dbReference type="Pfam" id="PF08101">
    <property type="entry name" value="Msb1-Mug8_dom"/>
    <property type="match status" value="1"/>
</dbReference>
<evidence type="ECO:0000256" key="1">
    <source>
        <dbReference type="SAM" id="MobiDB-lite"/>
    </source>
</evidence>